<name>A0AAE5WZ06_9BRAD</name>
<dbReference type="Proteomes" id="UP000288972">
    <property type="component" value="Chromosome"/>
</dbReference>
<accession>A0AAE5WZ06</accession>
<dbReference type="EMBL" id="RDQZ01000039">
    <property type="protein sequence ID" value="RXH07460.1"/>
    <property type="molecule type" value="Genomic_DNA"/>
</dbReference>
<sequence length="61" mass="7406">MGKKRRRFKQTDPLDKRLLQFAEDMRKRADRKPPGDERNSLLKRAYNADQAIDLERQLRHQ</sequence>
<reference evidence="2 4" key="1">
    <citation type="submission" date="2018-06" db="EMBL/GenBank/DDBJ databases">
        <title>Comparative genomics of rhizobia nodulating Arachis hypogaea in China.</title>
        <authorList>
            <person name="Li Y."/>
        </authorList>
    </citation>
    <scope>NUCLEOTIDE SEQUENCE [LARGE SCALE GENOMIC DNA]</scope>
    <source>
        <strain evidence="2 4">CCBAU 51670</strain>
    </source>
</reference>
<proteinExistence type="predicted"/>
<evidence type="ECO:0000313" key="5">
    <source>
        <dbReference type="Proteomes" id="UP000290401"/>
    </source>
</evidence>
<evidence type="ECO:0000313" key="2">
    <source>
        <dbReference type="EMBL" id="QAU45832.1"/>
    </source>
</evidence>
<dbReference type="KEGG" id="bgz:XH91_10955"/>
<dbReference type="EMBL" id="CP030053">
    <property type="protein sequence ID" value="QAU45832.1"/>
    <property type="molecule type" value="Genomic_DNA"/>
</dbReference>
<gene>
    <name evidence="3" type="ORF">EAS56_32855</name>
    <name evidence="2" type="ORF">XH91_10955</name>
</gene>
<dbReference type="Proteomes" id="UP000290401">
    <property type="component" value="Unassembled WGS sequence"/>
</dbReference>
<dbReference type="AlphaFoldDB" id="A0AAE5WZ06"/>
<feature type="region of interest" description="Disordered" evidence="1">
    <location>
        <begin position="23"/>
        <end position="44"/>
    </location>
</feature>
<reference evidence="3 5" key="2">
    <citation type="submission" date="2018-10" db="EMBL/GenBank/DDBJ databases">
        <title>Bradyrhizobium sp. nov., effective nodules isolated from peanut in China.</title>
        <authorList>
            <person name="Li Y."/>
        </authorList>
    </citation>
    <scope>NUCLEOTIDE SEQUENCE [LARGE SCALE GENOMIC DNA]</scope>
    <source>
        <strain evidence="3 5">CCBAU 53426</strain>
    </source>
</reference>
<keyword evidence="5" id="KW-1185">Reference proteome</keyword>
<organism evidence="2 4">
    <name type="scientific">Bradyrhizobium guangzhouense</name>
    <dbReference type="NCBI Taxonomy" id="1325095"/>
    <lineage>
        <taxon>Bacteria</taxon>
        <taxon>Pseudomonadati</taxon>
        <taxon>Pseudomonadota</taxon>
        <taxon>Alphaproteobacteria</taxon>
        <taxon>Hyphomicrobiales</taxon>
        <taxon>Nitrobacteraceae</taxon>
        <taxon>Bradyrhizobium</taxon>
    </lineage>
</organism>
<evidence type="ECO:0000313" key="4">
    <source>
        <dbReference type="Proteomes" id="UP000288972"/>
    </source>
</evidence>
<evidence type="ECO:0000256" key="1">
    <source>
        <dbReference type="SAM" id="MobiDB-lite"/>
    </source>
</evidence>
<evidence type="ECO:0000313" key="3">
    <source>
        <dbReference type="EMBL" id="RXH07460.1"/>
    </source>
</evidence>
<protein>
    <submittedName>
        <fullName evidence="2">Uncharacterized protein</fullName>
    </submittedName>
</protein>
<feature type="compositionally biased region" description="Basic and acidic residues" evidence="1">
    <location>
        <begin position="23"/>
        <end position="40"/>
    </location>
</feature>